<reference evidence="2" key="1">
    <citation type="submission" date="2021-06" db="EMBL/GenBank/DDBJ databases">
        <authorList>
            <person name="Kallberg Y."/>
            <person name="Tangrot J."/>
            <person name="Rosling A."/>
        </authorList>
    </citation>
    <scope>NUCLEOTIDE SEQUENCE</scope>
    <source>
        <strain evidence="2">AZ414A</strain>
    </source>
</reference>
<accession>A0A9N9GC07</accession>
<feature type="compositionally biased region" description="Basic and acidic residues" evidence="1">
    <location>
        <begin position="456"/>
        <end position="475"/>
    </location>
</feature>
<dbReference type="AlphaFoldDB" id="A0A9N9GC07"/>
<dbReference type="GO" id="GO:0016593">
    <property type="term" value="C:Cdc73/Paf1 complex"/>
    <property type="evidence" value="ECO:0007669"/>
    <property type="project" value="InterPro"/>
</dbReference>
<evidence type="ECO:0000313" key="3">
    <source>
        <dbReference type="Proteomes" id="UP000789706"/>
    </source>
</evidence>
<dbReference type="InterPro" id="IPR007149">
    <property type="entry name" value="Leo1"/>
</dbReference>
<feature type="compositionally biased region" description="Basic and acidic residues" evidence="1">
    <location>
        <begin position="100"/>
        <end position="120"/>
    </location>
</feature>
<dbReference type="Proteomes" id="UP000789706">
    <property type="component" value="Unassembled WGS sequence"/>
</dbReference>
<feature type="compositionally biased region" description="Basic and acidic residues" evidence="1">
    <location>
        <begin position="36"/>
        <end position="54"/>
    </location>
</feature>
<feature type="compositionally biased region" description="Basic and acidic residues" evidence="1">
    <location>
        <begin position="484"/>
        <end position="493"/>
    </location>
</feature>
<keyword evidence="3" id="KW-1185">Reference proteome</keyword>
<dbReference type="PANTHER" id="PTHR23146">
    <property type="entry name" value="LEO1 PROTEIN"/>
    <property type="match status" value="1"/>
</dbReference>
<organism evidence="2 3">
    <name type="scientific">Diversispora eburnea</name>
    <dbReference type="NCBI Taxonomy" id="1213867"/>
    <lineage>
        <taxon>Eukaryota</taxon>
        <taxon>Fungi</taxon>
        <taxon>Fungi incertae sedis</taxon>
        <taxon>Mucoromycota</taxon>
        <taxon>Glomeromycotina</taxon>
        <taxon>Glomeromycetes</taxon>
        <taxon>Diversisporales</taxon>
        <taxon>Diversisporaceae</taxon>
        <taxon>Diversispora</taxon>
    </lineage>
</organism>
<dbReference type="GO" id="GO:0032968">
    <property type="term" value="P:positive regulation of transcription elongation by RNA polymerase II"/>
    <property type="evidence" value="ECO:0007669"/>
    <property type="project" value="TreeGrafter"/>
</dbReference>
<feature type="compositionally biased region" description="Acidic residues" evidence="1">
    <location>
        <begin position="83"/>
        <end position="99"/>
    </location>
</feature>
<proteinExistence type="predicted"/>
<protein>
    <submittedName>
        <fullName evidence="2">1135_t:CDS:1</fullName>
    </submittedName>
</protein>
<dbReference type="OrthoDB" id="20844at2759"/>
<dbReference type="PANTHER" id="PTHR23146:SF0">
    <property type="entry name" value="RNA POLYMERASE-ASSOCIATED PROTEIN LEO1"/>
    <property type="match status" value="1"/>
</dbReference>
<evidence type="ECO:0000256" key="1">
    <source>
        <dbReference type="SAM" id="MobiDB-lite"/>
    </source>
</evidence>
<feature type="region of interest" description="Disordered" evidence="1">
    <location>
        <begin position="1"/>
        <end position="141"/>
    </location>
</feature>
<dbReference type="EMBL" id="CAJVPK010001696">
    <property type="protein sequence ID" value="CAG8595768.1"/>
    <property type="molecule type" value="Genomic_DNA"/>
</dbReference>
<feature type="compositionally biased region" description="Basic and acidic residues" evidence="1">
    <location>
        <begin position="64"/>
        <end position="81"/>
    </location>
</feature>
<evidence type="ECO:0000313" key="2">
    <source>
        <dbReference type="EMBL" id="CAG8595768.1"/>
    </source>
</evidence>
<dbReference type="GO" id="GO:0006368">
    <property type="term" value="P:transcription elongation by RNA polymerase II"/>
    <property type="evidence" value="ECO:0007669"/>
    <property type="project" value="InterPro"/>
</dbReference>
<gene>
    <name evidence="2" type="ORF">DEBURN_LOCUS9278</name>
</gene>
<name>A0A9N9GC07_9GLOM</name>
<feature type="compositionally biased region" description="Polar residues" evidence="1">
    <location>
        <begin position="12"/>
        <end position="28"/>
    </location>
</feature>
<comment type="caution">
    <text evidence="2">The sequence shown here is derived from an EMBL/GenBank/DDBJ whole genome shotgun (WGS) entry which is preliminary data.</text>
</comment>
<dbReference type="Pfam" id="PF04004">
    <property type="entry name" value="Leo1"/>
    <property type="match status" value="1"/>
</dbReference>
<feature type="region of interest" description="Disordered" evidence="1">
    <location>
        <begin position="372"/>
        <end position="493"/>
    </location>
</feature>
<dbReference type="GO" id="GO:1990269">
    <property type="term" value="F:RNA polymerase II C-terminal domain phosphoserine binding"/>
    <property type="evidence" value="ECO:0007669"/>
    <property type="project" value="TreeGrafter"/>
</dbReference>
<sequence length="493" mass="57134">MSDAYSSVEYDSPQQNKNENDVFSNHGSLSDLDNDEKERYSHQEDGKKNNEELRSISVTPAESPVEKESNPKENSENKNASDNELDDLFGGAESEEEPFEKERSERSEPSEPSEQERSEDVTPIASPIHSENDEYRQPATGTDTITNIHRYTTKSCDKKYYIAKTPTFFTFNLATFSPGTYNKDEDCTIETNNMSLGAENSLRWRYKKDPVTGEETDEKESNSKVIKWSDGSMSLMIGDEMFDITQQPLNDTYQYLSIPHRTTNSLENKERLTDMLSFHPFLVGRTHRMLTASIQSKHVKQVKTQFVDMNKDPDLVKLQLFGEREKKQVGNKRTSTSARIPRGRKKNEDNYSDAEENSYSFSVGRSRTDTYEDGSGFVVADETADEEEYEKSERRRKGKEKAVDNRRKDISSNVISSTRPRKRLVDEADENEDFYSENNKDFDNEESSYSRYKRSERHEREERPKKKIKEEHIEEMIEDEESEDVNRKQGIET</sequence>
<feature type="region of interest" description="Disordered" evidence="1">
    <location>
        <begin position="326"/>
        <end position="359"/>
    </location>
</feature>
<feature type="compositionally biased region" description="Basic and acidic residues" evidence="1">
    <location>
        <begin position="400"/>
        <end position="410"/>
    </location>
</feature>